<evidence type="ECO:0008006" key="3">
    <source>
        <dbReference type="Google" id="ProtNLM"/>
    </source>
</evidence>
<protein>
    <recommendedName>
        <fullName evidence="3">Thioredoxin domain-containing protein</fullName>
    </recommendedName>
</protein>
<sequence length="273" mass="31739">IILSLMFEVIDFDTLTEKNEELVALFYDSAVDNAEIFKFLEESESTYPNTSFFRIDKQNPKNKEATDAFTQIPKVFILNPAERLAEPLNLEHTIENIKNFMALKLQSKLNMKEIIPVNESQLIEEDAIVIFGDKECPRCKTIAFTVKRAADHKGIKTKIYTCDGLAMKFCDERGIYNYPTVWLYLDQHPTEIKAWTTLEIVQEIESNQANREERKKIIIEKQELPQEEQQPQGQIDEPLLTDMKTRISELEQRISDMEEKIEKIKAGKSKDEL</sequence>
<proteinExistence type="predicted"/>
<gene>
    <name evidence="2" type="ORF">TPC1_12724</name>
</gene>
<dbReference type="EMBL" id="GDID01002031">
    <property type="protein sequence ID" value="JAP94575.1"/>
    <property type="molecule type" value="Transcribed_RNA"/>
</dbReference>
<dbReference type="SUPFAM" id="SSF52833">
    <property type="entry name" value="Thioredoxin-like"/>
    <property type="match status" value="1"/>
</dbReference>
<feature type="region of interest" description="Disordered" evidence="1">
    <location>
        <begin position="220"/>
        <end position="241"/>
    </location>
</feature>
<evidence type="ECO:0000256" key="1">
    <source>
        <dbReference type="SAM" id="MobiDB-lite"/>
    </source>
</evidence>
<dbReference type="Gene3D" id="3.40.30.10">
    <property type="entry name" value="Glutaredoxin"/>
    <property type="match status" value="1"/>
</dbReference>
<feature type="compositionally biased region" description="Low complexity" evidence="1">
    <location>
        <begin position="227"/>
        <end position="238"/>
    </location>
</feature>
<dbReference type="AlphaFoldDB" id="A0A146KG10"/>
<feature type="non-terminal residue" evidence="2">
    <location>
        <position position="1"/>
    </location>
</feature>
<dbReference type="InterPro" id="IPR036249">
    <property type="entry name" value="Thioredoxin-like_sf"/>
</dbReference>
<organism evidence="2">
    <name type="scientific">Trepomonas sp. PC1</name>
    <dbReference type="NCBI Taxonomy" id="1076344"/>
    <lineage>
        <taxon>Eukaryota</taxon>
        <taxon>Metamonada</taxon>
        <taxon>Diplomonadida</taxon>
        <taxon>Hexamitidae</taxon>
        <taxon>Hexamitinae</taxon>
        <taxon>Trepomonas</taxon>
    </lineage>
</organism>
<reference evidence="2" key="1">
    <citation type="submission" date="2015-07" db="EMBL/GenBank/DDBJ databases">
        <title>Adaptation to a free-living lifestyle via gene acquisitions in the diplomonad Trepomonas sp. PC1.</title>
        <authorList>
            <person name="Xu F."/>
            <person name="Jerlstrom-Hultqvist J."/>
            <person name="Kolisko M."/>
            <person name="Simpson A.G.B."/>
            <person name="Roger A.J."/>
            <person name="Svard S.G."/>
            <person name="Andersson J.O."/>
        </authorList>
    </citation>
    <scope>NUCLEOTIDE SEQUENCE</scope>
    <source>
        <strain evidence="2">PC1</strain>
    </source>
</reference>
<accession>A0A146KG10</accession>
<evidence type="ECO:0000313" key="2">
    <source>
        <dbReference type="EMBL" id="JAP94575.1"/>
    </source>
</evidence>
<name>A0A146KG10_9EUKA</name>